<evidence type="ECO:0000313" key="1">
    <source>
        <dbReference type="EMBL" id="KAJ8113584.1"/>
    </source>
</evidence>
<protein>
    <submittedName>
        <fullName evidence="1">Uncharacterized protein</fullName>
    </submittedName>
</protein>
<evidence type="ECO:0000313" key="2">
    <source>
        <dbReference type="Proteomes" id="UP001153331"/>
    </source>
</evidence>
<accession>A0ACC2IEF9</accession>
<dbReference type="EMBL" id="JAPHNI010000243">
    <property type="protein sequence ID" value="KAJ8113584.1"/>
    <property type="molecule type" value="Genomic_DNA"/>
</dbReference>
<dbReference type="Proteomes" id="UP001153331">
    <property type="component" value="Unassembled WGS sequence"/>
</dbReference>
<proteinExistence type="predicted"/>
<reference evidence="1" key="1">
    <citation type="submission" date="2022-11" db="EMBL/GenBank/DDBJ databases">
        <title>Genome Sequence of Boeremia exigua.</title>
        <authorList>
            <person name="Buettner E."/>
        </authorList>
    </citation>
    <scope>NUCLEOTIDE SEQUENCE</scope>
    <source>
        <strain evidence="1">CU02</strain>
    </source>
</reference>
<gene>
    <name evidence="1" type="ORF">OPT61_g4309</name>
</gene>
<organism evidence="1 2">
    <name type="scientific">Boeremia exigua</name>
    <dbReference type="NCBI Taxonomy" id="749465"/>
    <lineage>
        <taxon>Eukaryota</taxon>
        <taxon>Fungi</taxon>
        <taxon>Dikarya</taxon>
        <taxon>Ascomycota</taxon>
        <taxon>Pezizomycotina</taxon>
        <taxon>Dothideomycetes</taxon>
        <taxon>Pleosporomycetidae</taxon>
        <taxon>Pleosporales</taxon>
        <taxon>Pleosporineae</taxon>
        <taxon>Didymellaceae</taxon>
        <taxon>Boeremia</taxon>
    </lineage>
</organism>
<name>A0ACC2IEF9_9PLEO</name>
<sequence>MTLPRLYEHVTLRSHAEIRYIDDRPEGFGGGSPFASGLNTLVSRNFSDYVQLFRVAGEWREHDVDDYKQGRVPDNSMLLQIAMRAALDKMKNLHHFAYVSAALCFQPNPAAHEHDPSAAGAEVPHRLQHRPLVLSGRHFACPGQRTATGGVEAALEPSDARDRRGIHQSDVHVRALSRKQGPVARQADGDVEPLHAVLRPEHRAPHQSPDPLRGDHDQLDGLLGSHDSLSGRHLAPATHACSTFQSQNDTHGQRRQGIRAHASRFPGPGAHIHSQHQARAGNPEIRQHRGNTHHPVIGNPGHGQWKQQRSQHAEHEQALLPQHWRGLSRSSAIKPRGHAAPAAVRPVAALRRRAVQNLPDAAGPRTVWLQLRYPGARVAAPNRQPRAETLGAAAARAPRQRTRRGH</sequence>
<keyword evidence="2" id="KW-1185">Reference proteome</keyword>
<comment type="caution">
    <text evidence="1">The sequence shown here is derived from an EMBL/GenBank/DDBJ whole genome shotgun (WGS) entry which is preliminary data.</text>
</comment>